<protein>
    <submittedName>
        <fullName evidence="1">Uncharacterized protein</fullName>
    </submittedName>
</protein>
<accession>A0ACC4B1S2</accession>
<organism evidence="1 2">
    <name type="scientific">Populus alba</name>
    <name type="common">White poplar</name>
    <dbReference type="NCBI Taxonomy" id="43335"/>
    <lineage>
        <taxon>Eukaryota</taxon>
        <taxon>Viridiplantae</taxon>
        <taxon>Streptophyta</taxon>
        <taxon>Embryophyta</taxon>
        <taxon>Tracheophyta</taxon>
        <taxon>Spermatophyta</taxon>
        <taxon>Magnoliopsida</taxon>
        <taxon>eudicotyledons</taxon>
        <taxon>Gunneridae</taxon>
        <taxon>Pentapetalae</taxon>
        <taxon>rosids</taxon>
        <taxon>fabids</taxon>
        <taxon>Malpighiales</taxon>
        <taxon>Salicaceae</taxon>
        <taxon>Saliceae</taxon>
        <taxon>Populus</taxon>
    </lineage>
</organism>
<reference evidence="1 2" key="1">
    <citation type="journal article" date="2024" name="Plant Biotechnol. J.">
        <title>Genome and CRISPR/Cas9 system of a widespread forest tree (Populus alba) in the world.</title>
        <authorList>
            <person name="Liu Y.J."/>
            <person name="Jiang P.F."/>
            <person name="Han X.M."/>
            <person name="Li X.Y."/>
            <person name="Wang H.M."/>
            <person name="Wang Y.J."/>
            <person name="Wang X.X."/>
            <person name="Zeng Q.Y."/>
        </authorList>
    </citation>
    <scope>NUCLEOTIDE SEQUENCE [LARGE SCALE GENOMIC DNA]</scope>
    <source>
        <strain evidence="2">cv. PAL-ZL1</strain>
    </source>
</reference>
<keyword evidence="2" id="KW-1185">Reference proteome</keyword>
<dbReference type="Proteomes" id="UP000309997">
    <property type="component" value="Unassembled WGS sequence"/>
</dbReference>
<proteinExistence type="predicted"/>
<evidence type="ECO:0000313" key="2">
    <source>
        <dbReference type="Proteomes" id="UP000309997"/>
    </source>
</evidence>
<name>A0ACC4B1S2_POPAL</name>
<dbReference type="EMBL" id="RCHU02000014">
    <property type="protein sequence ID" value="KAL3572489.1"/>
    <property type="molecule type" value="Genomic_DNA"/>
</dbReference>
<sequence>MTVTMRSSICVVNEKHEAKVEAEGSAKPLMDGWASLHQAMEAQSVSTVAGLGFDPQLLTSNFATAKLRAGNCAFSVM</sequence>
<evidence type="ECO:0000313" key="1">
    <source>
        <dbReference type="EMBL" id="KAL3572489.1"/>
    </source>
</evidence>
<comment type="caution">
    <text evidence="1">The sequence shown here is derived from an EMBL/GenBank/DDBJ whole genome shotgun (WGS) entry which is preliminary data.</text>
</comment>
<gene>
    <name evidence="1" type="ORF">D5086_026393</name>
</gene>